<accession>A0A839ESU9</accession>
<dbReference type="RefSeq" id="WP_182529878.1">
    <property type="nucleotide sequence ID" value="NZ_JACGXL010000001.1"/>
</dbReference>
<reference evidence="1 2" key="1">
    <citation type="submission" date="2020-07" db="EMBL/GenBank/DDBJ databases">
        <title>Genomic Encyclopedia of Type Strains, Phase IV (KMG-V): Genome sequencing to study the core and pangenomes of soil and plant-associated prokaryotes.</title>
        <authorList>
            <person name="Whitman W."/>
        </authorList>
    </citation>
    <scope>NUCLEOTIDE SEQUENCE [LARGE SCALE GENOMIC DNA]</scope>
    <source>
        <strain evidence="1 2">RH2WT43</strain>
    </source>
</reference>
<gene>
    <name evidence="1" type="ORF">FHW12_001026</name>
</gene>
<proteinExistence type="predicted"/>
<organism evidence="1 2">
    <name type="scientific">Dokdonella fugitiva</name>
    <dbReference type="NCBI Taxonomy" id="328517"/>
    <lineage>
        <taxon>Bacteria</taxon>
        <taxon>Pseudomonadati</taxon>
        <taxon>Pseudomonadota</taxon>
        <taxon>Gammaproteobacteria</taxon>
        <taxon>Lysobacterales</taxon>
        <taxon>Rhodanobacteraceae</taxon>
        <taxon>Dokdonella</taxon>
    </lineage>
</organism>
<name>A0A839ESU9_9GAMM</name>
<dbReference type="AlphaFoldDB" id="A0A839ESU9"/>
<sequence>MAADRFQYHREALDLLLRAEGEYVPEDAICDLLSVILTCTDDAVLKSKCLDAVHELRLGPAAVMSQYAQLSLVRLRGYCEATLARSD</sequence>
<dbReference type="Proteomes" id="UP000550401">
    <property type="component" value="Unassembled WGS sequence"/>
</dbReference>
<dbReference type="EMBL" id="JACGXL010000001">
    <property type="protein sequence ID" value="MBA8886835.1"/>
    <property type="molecule type" value="Genomic_DNA"/>
</dbReference>
<keyword evidence="2" id="KW-1185">Reference proteome</keyword>
<evidence type="ECO:0000313" key="2">
    <source>
        <dbReference type="Proteomes" id="UP000550401"/>
    </source>
</evidence>
<evidence type="ECO:0000313" key="1">
    <source>
        <dbReference type="EMBL" id="MBA8886835.1"/>
    </source>
</evidence>
<comment type="caution">
    <text evidence="1">The sequence shown here is derived from an EMBL/GenBank/DDBJ whole genome shotgun (WGS) entry which is preliminary data.</text>
</comment>
<protein>
    <submittedName>
        <fullName evidence="1">Uncharacterized protein</fullName>
    </submittedName>
</protein>